<gene>
    <name evidence="1" type="ORF">PGQ11_012424</name>
</gene>
<organism evidence="1 2">
    <name type="scientific">Apiospora arundinis</name>
    <dbReference type="NCBI Taxonomy" id="335852"/>
    <lineage>
        <taxon>Eukaryota</taxon>
        <taxon>Fungi</taxon>
        <taxon>Dikarya</taxon>
        <taxon>Ascomycota</taxon>
        <taxon>Pezizomycotina</taxon>
        <taxon>Sordariomycetes</taxon>
        <taxon>Xylariomycetidae</taxon>
        <taxon>Amphisphaeriales</taxon>
        <taxon>Apiosporaceae</taxon>
        <taxon>Apiospora</taxon>
    </lineage>
</organism>
<evidence type="ECO:0000313" key="1">
    <source>
        <dbReference type="EMBL" id="KAK8856512.1"/>
    </source>
</evidence>
<reference evidence="1 2" key="1">
    <citation type="journal article" date="2024" name="IMA Fungus">
        <title>Apiospora arundinis, a panoply of carbohydrate-active enzymes and secondary metabolites.</title>
        <authorList>
            <person name="Sorensen T."/>
            <person name="Petersen C."/>
            <person name="Muurmann A.T."/>
            <person name="Christiansen J.V."/>
            <person name="Brundto M.L."/>
            <person name="Overgaard C.K."/>
            <person name="Boysen A.T."/>
            <person name="Wollenberg R.D."/>
            <person name="Larsen T.O."/>
            <person name="Sorensen J.L."/>
            <person name="Nielsen K.L."/>
            <person name="Sondergaard T.E."/>
        </authorList>
    </citation>
    <scope>NUCLEOTIDE SEQUENCE [LARGE SCALE GENOMIC DNA]</scope>
    <source>
        <strain evidence="1 2">AAU 773</strain>
    </source>
</reference>
<keyword evidence="2" id="KW-1185">Reference proteome</keyword>
<accession>A0ABR2I2V3</accession>
<name>A0ABR2I2V3_9PEZI</name>
<sequence length="258" mass="28121">MTFPPPPVSLSASWVNFQVQERSVTRLFLEKLSTEVSEVPLGCGPSEIDRDSLGVQVCERPSGLPVCPAIPALRRQAVMPSTSPAQGSAMMAVSPAGRIRFTSMQMVPKYGEDCWQACDSFSGIEVLDSLQTAQELTMRPAHPAVVLRIANNVSPAGSMSSTSIRDMAQFHTVGRLEDNVSSSGHDGRHAPKPLFLCWGMPGGAMIDRAWRKGVAKAHGLSFLLERCEDHLFVYPARHLCEAVREWVAEVSEKGEAME</sequence>
<dbReference type="EMBL" id="JAPCWZ010000007">
    <property type="protein sequence ID" value="KAK8856512.1"/>
    <property type="molecule type" value="Genomic_DNA"/>
</dbReference>
<evidence type="ECO:0000313" key="2">
    <source>
        <dbReference type="Proteomes" id="UP001390339"/>
    </source>
</evidence>
<comment type="caution">
    <text evidence="1">The sequence shown here is derived from an EMBL/GenBank/DDBJ whole genome shotgun (WGS) entry which is preliminary data.</text>
</comment>
<proteinExistence type="predicted"/>
<protein>
    <submittedName>
        <fullName evidence="1">Uncharacterized protein</fullName>
    </submittedName>
</protein>
<dbReference type="Proteomes" id="UP001390339">
    <property type="component" value="Unassembled WGS sequence"/>
</dbReference>